<dbReference type="Gene3D" id="3.40.630.30">
    <property type="match status" value="1"/>
</dbReference>
<dbReference type="PROSITE" id="PS51186">
    <property type="entry name" value="GNAT"/>
    <property type="match status" value="1"/>
</dbReference>
<gene>
    <name evidence="4" type="ORF">GXP67_11195</name>
</gene>
<reference evidence="4 5" key="1">
    <citation type="submission" date="2020-01" db="EMBL/GenBank/DDBJ databases">
        <authorList>
            <person name="Kim M.K."/>
        </authorList>
    </citation>
    <scope>NUCLEOTIDE SEQUENCE [LARGE SCALE GENOMIC DNA]</scope>
    <source>
        <strain evidence="4 5">172606-1</strain>
    </source>
</reference>
<dbReference type="AlphaFoldDB" id="A0A6C0GGX1"/>
<evidence type="ECO:0000256" key="2">
    <source>
        <dbReference type="ARBA" id="ARBA00023315"/>
    </source>
</evidence>
<dbReference type="InterPro" id="IPR051556">
    <property type="entry name" value="N-term/lysine_N-AcTrnsfr"/>
</dbReference>
<keyword evidence="2" id="KW-0012">Acyltransferase</keyword>
<evidence type="ECO:0000313" key="5">
    <source>
        <dbReference type="Proteomes" id="UP000480178"/>
    </source>
</evidence>
<name>A0A6C0GGX1_9BACT</name>
<proteinExistence type="predicted"/>
<dbReference type="EMBL" id="CP048222">
    <property type="protein sequence ID" value="QHT67169.1"/>
    <property type="molecule type" value="Genomic_DNA"/>
</dbReference>
<sequence length="180" mass="20496">MKAGAAHSIEVEIRQASVADADLLLDLSTHTFYQAFAPQNSSSNMAAYMTSAFTREQLVKELKETNSVFFLAFYQGEGVGYAKLRKYATHTQLQKAKAVEIHRLYVLKSMIGKKIGKALMEMCLQLASQQGFEVIWLGVWEHNTHAIEFYKKWGFEIFDSYLFKLGSDDQTDFLMKKSLV</sequence>
<dbReference type="SUPFAM" id="SSF55729">
    <property type="entry name" value="Acyl-CoA N-acyltransferases (Nat)"/>
    <property type="match status" value="1"/>
</dbReference>
<dbReference type="InterPro" id="IPR016181">
    <property type="entry name" value="Acyl_CoA_acyltransferase"/>
</dbReference>
<dbReference type="Pfam" id="PF00583">
    <property type="entry name" value="Acetyltransf_1"/>
    <property type="match status" value="1"/>
</dbReference>
<dbReference type="KEGG" id="rhoz:GXP67_11195"/>
<dbReference type="InterPro" id="IPR000182">
    <property type="entry name" value="GNAT_dom"/>
</dbReference>
<dbReference type="RefSeq" id="WP_162443210.1">
    <property type="nucleotide sequence ID" value="NZ_CP048222.1"/>
</dbReference>
<dbReference type="GO" id="GO:0016747">
    <property type="term" value="F:acyltransferase activity, transferring groups other than amino-acyl groups"/>
    <property type="evidence" value="ECO:0007669"/>
    <property type="project" value="InterPro"/>
</dbReference>
<evidence type="ECO:0000313" key="4">
    <source>
        <dbReference type="EMBL" id="QHT67169.1"/>
    </source>
</evidence>
<keyword evidence="5" id="KW-1185">Reference proteome</keyword>
<keyword evidence="1 4" id="KW-0808">Transferase</keyword>
<feature type="domain" description="N-acetyltransferase" evidence="3">
    <location>
        <begin position="11"/>
        <end position="180"/>
    </location>
</feature>
<evidence type="ECO:0000259" key="3">
    <source>
        <dbReference type="PROSITE" id="PS51186"/>
    </source>
</evidence>
<accession>A0A6C0GGX1</accession>
<evidence type="ECO:0000256" key="1">
    <source>
        <dbReference type="ARBA" id="ARBA00022679"/>
    </source>
</evidence>
<protein>
    <submittedName>
        <fullName evidence="4">GNAT family N-acetyltransferase</fullName>
    </submittedName>
</protein>
<organism evidence="4 5">
    <name type="scientific">Rhodocytophaga rosea</name>
    <dbReference type="NCBI Taxonomy" id="2704465"/>
    <lineage>
        <taxon>Bacteria</taxon>
        <taxon>Pseudomonadati</taxon>
        <taxon>Bacteroidota</taxon>
        <taxon>Cytophagia</taxon>
        <taxon>Cytophagales</taxon>
        <taxon>Rhodocytophagaceae</taxon>
        <taxon>Rhodocytophaga</taxon>
    </lineage>
</organism>
<dbReference type="CDD" id="cd04301">
    <property type="entry name" value="NAT_SF"/>
    <property type="match status" value="1"/>
</dbReference>
<dbReference type="Proteomes" id="UP000480178">
    <property type="component" value="Chromosome"/>
</dbReference>
<dbReference type="PANTHER" id="PTHR42919">
    <property type="entry name" value="N-ALPHA-ACETYLTRANSFERASE"/>
    <property type="match status" value="1"/>
</dbReference>
<dbReference type="PANTHER" id="PTHR42919:SF8">
    <property type="entry name" value="N-ALPHA-ACETYLTRANSFERASE 50"/>
    <property type="match status" value="1"/>
</dbReference>